<evidence type="ECO:0000313" key="8">
    <source>
        <dbReference type="Proteomes" id="UP001652338"/>
    </source>
</evidence>
<name>A0ABT2SIY9_9FIRM</name>
<dbReference type="NCBIfam" id="TIGR02937">
    <property type="entry name" value="sigma70-ECF"/>
    <property type="match status" value="1"/>
</dbReference>
<dbReference type="Pfam" id="PF04542">
    <property type="entry name" value="Sigma70_r2"/>
    <property type="match status" value="1"/>
</dbReference>
<keyword evidence="5" id="KW-0804">Transcription</keyword>
<dbReference type="InterPro" id="IPR014284">
    <property type="entry name" value="RNA_pol_sigma-70_dom"/>
</dbReference>
<accession>A0ABT2SIY9</accession>
<dbReference type="InterPro" id="IPR013324">
    <property type="entry name" value="RNA_pol_sigma_r3/r4-like"/>
</dbReference>
<evidence type="ECO:0000256" key="4">
    <source>
        <dbReference type="ARBA" id="ARBA00023125"/>
    </source>
</evidence>
<dbReference type="PANTHER" id="PTHR43133">
    <property type="entry name" value="RNA POLYMERASE ECF-TYPE SIGMA FACTO"/>
    <property type="match status" value="1"/>
</dbReference>
<protein>
    <submittedName>
        <fullName evidence="7">Sigma-70 family RNA polymerase sigma factor</fullName>
    </submittedName>
</protein>
<dbReference type="Gene3D" id="1.10.1740.10">
    <property type="match status" value="1"/>
</dbReference>
<organism evidence="7 8">
    <name type="scientific">Muricoprocola aceti</name>
    <dbReference type="NCBI Taxonomy" id="2981772"/>
    <lineage>
        <taxon>Bacteria</taxon>
        <taxon>Bacillati</taxon>
        <taxon>Bacillota</taxon>
        <taxon>Clostridia</taxon>
        <taxon>Lachnospirales</taxon>
        <taxon>Lachnospiraceae</taxon>
        <taxon>Muricoprocola</taxon>
    </lineage>
</organism>
<evidence type="ECO:0000256" key="3">
    <source>
        <dbReference type="ARBA" id="ARBA00023082"/>
    </source>
</evidence>
<evidence type="ECO:0000256" key="1">
    <source>
        <dbReference type="ARBA" id="ARBA00010641"/>
    </source>
</evidence>
<dbReference type="InterPro" id="IPR013325">
    <property type="entry name" value="RNA_pol_sigma_r2"/>
</dbReference>
<evidence type="ECO:0000256" key="2">
    <source>
        <dbReference type="ARBA" id="ARBA00023015"/>
    </source>
</evidence>
<comment type="similarity">
    <text evidence="1">Belongs to the sigma-70 factor family. ECF subfamily.</text>
</comment>
<sequence>MKDESFHVVFQANYRLIFHAVLLRTNNRELAEDICQQTFLKYLEYREVVKTGAERGWLLAVAKNLLTDDFRKKKLRLIDHTQIEESETEYCYEVDMAKEVSRKDFLRQILTELEEKNQDWYDAVYEVCMLNLPMADVAAQKNISIDLLRARLCRGRQFLKQRFGEEYQELK</sequence>
<keyword evidence="3" id="KW-0731">Sigma factor</keyword>
<comment type="caution">
    <text evidence="7">The sequence shown here is derived from an EMBL/GenBank/DDBJ whole genome shotgun (WGS) entry which is preliminary data.</text>
</comment>
<evidence type="ECO:0000259" key="6">
    <source>
        <dbReference type="Pfam" id="PF04542"/>
    </source>
</evidence>
<dbReference type="SUPFAM" id="SSF88946">
    <property type="entry name" value="Sigma2 domain of RNA polymerase sigma factors"/>
    <property type="match status" value="1"/>
</dbReference>
<evidence type="ECO:0000256" key="5">
    <source>
        <dbReference type="ARBA" id="ARBA00023163"/>
    </source>
</evidence>
<reference evidence="7 8" key="1">
    <citation type="journal article" date="2021" name="ISME Commun">
        <title>Automated analysis of genomic sequences facilitates high-throughput and comprehensive description of bacteria.</title>
        <authorList>
            <person name="Hitch T.C.A."/>
        </authorList>
    </citation>
    <scope>NUCLEOTIDE SEQUENCE [LARGE SCALE GENOMIC DNA]</scope>
    <source>
        <strain evidence="7 8">Sanger_29</strain>
    </source>
</reference>
<dbReference type="InterPro" id="IPR007627">
    <property type="entry name" value="RNA_pol_sigma70_r2"/>
</dbReference>
<gene>
    <name evidence="7" type="ORF">OCV47_03715</name>
</gene>
<dbReference type="EMBL" id="JAOQKE010000002">
    <property type="protein sequence ID" value="MCU6724474.1"/>
    <property type="molecule type" value="Genomic_DNA"/>
</dbReference>
<proteinExistence type="inferred from homology"/>
<dbReference type="Proteomes" id="UP001652338">
    <property type="component" value="Unassembled WGS sequence"/>
</dbReference>
<dbReference type="RefSeq" id="WP_262653845.1">
    <property type="nucleotide sequence ID" value="NZ_JAOQKE010000002.1"/>
</dbReference>
<keyword evidence="8" id="KW-1185">Reference proteome</keyword>
<dbReference type="InterPro" id="IPR039425">
    <property type="entry name" value="RNA_pol_sigma-70-like"/>
</dbReference>
<keyword evidence="2" id="KW-0805">Transcription regulation</keyword>
<keyword evidence="4" id="KW-0238">DNA-binding</keyword>
<dbReference type="PANTHER" id="PTHR43133:SF8">
    <property type="entry name" value="RNA POLYMERASE SIGMA FACTOR HI_1459-RELATED"/>
    <property type="match status" value="1"/>
</dbReference>
<feature type="domain" description="RNA polymerase sigma-70 region 2" evidence="6">
    <location>
        <begin position="10"/>
        <end position="74"/>
    </location>
</feature>
<evidence type="ECO:0000313" key="7">
    <source>
        <dbReference type="EMBL" id="MCU6724474.1"/>
    </source>
</evidence>
<dbReference type="SUPFAM" id="SSF88659">
    <property type="entry name" value="Sigma3 and sigma4 domains of RNA polymerase sigma factors"/>
    <property type="match status" value="1"/>
</dbReference>